<evidence type="ECO:0000256" key="1">
    <source>
        <dbReference type="SAM" id="Phobius"/>
    </source>
</evidence>
<dbReference type="EMBL" id="CP001778">
    <property type="protein sequence ID" value="ADD41160.1"/>
    <property type="molecule type" value="Genomic_DNA"/>
</dbReference>
<dbReference type="STRING" id="446470.Snas_1454"/>
<accession>D3PVA7</accession>
<evidence type="ECO:0008006" key="4">
    <source>
        <dbReference type="Google" id="ProtNLM"/>
    </source>
</evidence>
<name>D3PVA7_STANL</name>
<sequence length="89" mass="9999">MTAYEWQEVIGVIGMFALLILVVTVTIWQIGATARTKAVLKQAEEHRALAETSFKAHAETREQLSELKDSVGDIQSRMANLERILKEVD</sequence>
<keyword evidence="1" id="KW-1133">Transmembrane helix</keyword>
<keyword evidence="1" id="KW-0812">Transmembrane</keyword>
<keyword evidence="1" id="KW-0472">Membrane</keyword>
<dbReference type="Proteomes" id="UP000000844">
    <property type="component" value="Chromosome"/>
</dbReference>
<dbReference type="KEGG" id="sna:Snas_1454"/>
<protein>
    <recommendedName>
        <fullName evidence="4">Secreted protein</fullName>
    </recommendedName>
</protein>
<evidence type="ECO:0000313" key="2">
    <source>
        <dbReference type="EMBL" id="ADD41160.1"/>
    </source>
</evidence>
<evidence type="ECO:0000313" key="3">
    <source>
        <dbReference type="Proteomes" id="UP000000844"/>
    </source>
</evidence>
<feature type="transmembrane region" description="Helical" evidence="1">
    <location>
        <begin position="12"/>
        <end position="31"/>
    </location>
</feature>
<proteinExistence type="predicted"/>
<dbReference type="HOGENOM" id="CLU_180677_1_0_11"/>
<organism evidence="2 3">
    <name type="scientific">Stackebrandtia nassauensis (strain DSM 44728 / CIP 108903 / NRRL B-16338 / NBRC 102104 / LLR-40K-21)</name>
    <dbReference type="NCBI Taxonomy" id="446470"/>
    <lineage>
        <taxon>Bacteria</taxon>
        <taxon>Bacillati</taxon>
        <taxon>Actinomycetota</taxon>
        <taxon>Actinomycetes</taxon>
        <taxon>Glycomycetales</taxon>
        <taxon>Glycomycetaceae</taxon>
        <taxon>Stackebrandtia</taxon>
    </lineage>
</organism>
<reference evidence="2 3" key="1">
    <citation type="journal article" date="2009" name="Stand. Genomic Sci.">
        <title>Complete genome sequence of Stackebrandtia nassauensis type strain (LLR-40K-21).</title>
        <authorList>
            <person name="Munk C."/>
            <person name="Lapidus A."/>
            <person name="Copeland A."/>
            <person name="Jando M."/>
            <person name="Mayilraj S."/>
            <person name="Glavina Del Rio T."/>
            <person name="Nolan M."/>
            <person name="Chen F."/>
            <person name="Lucas S."/>
            <person name="Tice H."/>
            <person name="Cheng J.F."/>
            <person name="Han C."/>
            <person name="Detter J.C."/>
            <person name="Bruce D."/>
            <person name="Goodwin L."/>
            <person name="Chain P."/>
            <person name="Pitluck S."/>
            <person name="Goker M."/>
            <person name="Ovchinikova G."/>
            <person name="Pati A."/>
            <person name="Ivanova N."/>
            <person name="Mavromatis K."/>
            <person name="Chen A."/>
            <person name="Palaniappan K."/>
            <person name="Land M."/>
            <person name="Hauser L."/>
            <person name="Chang Y.J."/>
            <person name="Jeffries C.D."/>
            <person name="Bristow J."/>
            <person name="Eisen J.A."/>
            <person name="Markowitz V."/>
            <person name="Hugenholtz P."/>
            <person name="Kyrpides N.C."/>
            <person name="Klenk H.P."/>
        </authorList>
    </citation>
    <scope>NUCLEOTIDE SEQUENCE [LARGE SCALE GENOMIC DNA]</scope>
    <source>
        <strain evidence="3">DSM 44728 / CIP 108903 / NRRL B-16338 / NBRC 102104 / LLR-40K-21</strain>
    </source>
</reference>
<keyword evidence="3" id="KW-1185">Reference proteome</keyword>
<dbReference type="RefSeq" id="WP_013016731.1">
    <property type="nucleotide sequence ID" value="NC_013947.1"/>
</dbReference>
<dbReference type="eggNOG" id="ENOG503385K">
    <property type="taxonomic scope" value="Bacteria"/>
</dbReference>
<dbReference type="AlphaFoldDB" id="D3PVA7"/>
<dbReference type="OrthoDB" id="4319152at2"/>
<gene>
    <name evidence="2" type="ordered locus">Snas_1454</name>
</gene>